<organism evidence="8 9">
    <name type="scientific">Kyrpidia spormannii</name>
    <dbReference type="NCBI Taxonomy" id="2055160"/>
    <lineage>
        <taxon>Bacteria</taxon>
        <taxon>Bacillati</taxon>
        <taxon>Bacillota</taxon>
        <taxon>Bacilli</taxon>
        <taxon>Bacillales</taxon>
        <taxon>Alicyclobacillaceae</taxon>
        <taxon>Kyrpidia</taxon>
    </lineage>
</organism>
<evidence type="ECO:0000256" key="6">
    <source>
        <dbReference type="RuleBase" id="RU361259"/>
    </source>
</evidence>
<evidence type="ECO:0000256" key="5">
    <source>
        <dbReference type="ARBA" id="ARBA00048128"/>
    </source>
</evidence>
<dbReference type="InterPro" id="IPR005771">
    <property type="entry name" value="GalU_uridylyltTrfase_bac/arc"/>
</dbReference>
<gene>
    <name evidence="8" type="primary">galU</name>
    <name evidence="8" type="ORF">CVV65_01465</name>
</gene>
<evidence type="ECO:0000256" key="3">
    <source>
        <dbReference type="ARBA" id="ARBA00022679"/>
    </source>
</evidence>
<accession>A0A2K8N2Q0</accession>
<feature type="domain" description="Nucleotidyl transferase" evidence="7">
    <location>
        <begin position="18"/>
        <end position="282"/>
    </location>
</feature>
<dbReference type="GO" id="GO:0006011">
    <property type="term" value="P:UDP-alpha-D-glucose metabolic process"/>
    <property type="evidence" value="ECO:0007669"/>
    <property type="project" value="InterPro"/>
</dbReference>
<evidence type="ECO:0000313" key="9">
    <source>
        <dbReference type="Proteomes" id="UP000231932"/>
    </source>
</evidence>
<comment type="catalytic activity">
    <reaction evidence="5 6">
        <text>alpha-D-glucose 1-phosphate + UTP + H(+) = UDP-alpha-D-glucose + diphosphate</text>
        <dbReference type="Rhea" id="RHEA:19889"/>
        <dbReference type="ChEBI" id="CHEBI:15378"/>
        <dbReference type="ChEBI" id="CHEBI:33019"/>
        <dbReference type="ChEBI" id="CHEBI:46398"/>
        <dbReference type="ChEBI" id="CHEBI:58601"/>
        <dbReference type="ChEBI" id="CHEBI:58885"/>
        <dbReference type="EC" id="2.7.7.9"/>
    </reaction>
</comment>
<dbReference type="CDD" id="cd02541">
    <property type="entry name" value="UGPase_prokaryotic"/>
    <property type="match status" value="1"/>
</dbReference>
<dbReference type="KEGG" id="kyr:CVV65_01465"/>
<name>A0A2K8N2Q0_9BACL</name>
<evidence type="ECO:0000256" key="2">
    <source>
        <dbReference type="ARBA" id="ARBA00012415"/>
    </source>
</evidence>
<dbReference type="InterPro" id="IPR005835">
    <property type="entry name" value="NTP_transferase_dom"/>
</dbReference>
<dbReference type="EMBL" id="CP024955">
    <property type="protein sequence ID" value="ATY83808.1"/>
    <property type="molecule type" value="Genomic_DNA"/>
</dbReference>
<dbReference type="Pfam" id="PF00483">
    <property type="entry name" value="NTP_transferase"/>
    <property type="match status" value="1"/>
</dbReference>
<reference evidence="9" key="1">
    <citation type="submission" date="2017-11" db="EMBL/GenBank/DDBJ databases">
        <title>Complete Genome Sequence of Kyrpidia sp. Strain EA-1, a thermophilic, hydrogen-oxidizing Bacterium, isolated from the Azores.</title>
        <authorList>
            <person name="Reiner J.E."/>
            <person name="Lapp C.J."/>
            <person name="Bunk B."/>
            <person name="Gescher J."/>
        </authorList>
    </citation>
    <scope>NUCLEOTIDE SEQUENCE [LARGE SCALE GENOMIC DNA]</scope>
    <source>
        <strain evidence="9">EA-1</strain>
    </source>
</reference>
<dbReference type="OrthoDB" id="9803871at2"/>
<comment type="similarity">
    <text evidence="1 6">Belongs to the UDPGP type 2 family.</text>
</comment>
<sequence length="317" mass="34613">MPARSKEVGQELLKPVRKAVIPAAGLGTRLLPATKAQPKEMLPIVDKPAIQYILEEAVAAGIEDIIIITGRNKRAIEDHFDRNIELEMELEAKGDEKALEEVRRIAELADVYYIRQKQPRGLGHAVACARSFVGDEPFAVLLGDDVMFAERPCIAQLIDLYEETGGTVVGVQEVPPAEVSRYGIVDPDGPGPKGRGHRAKALVEKPAVEEAPSNLAIMGRYVITPEIFSILHELPPGKGNEIQLTDGLNALCRTQGVWAMPFEGRRFDIGNPMGLLRASVEVALLREDLRDEFAAFLTDVVGMQQSAAVAIPADEKR</sequence>
<dbReference type="PANTHER" id="PTHR43197:SF1">
    <property type="entry name" value="UTP--GLUCOSE-1-PHOSPHATE URIDYLYLTRANSFERASE"/>
    <property type="match status" value="1"/>
</dbReference>
<evidence type="ECO:0000259" key="7">
    <source>
        <dbReference type="Pfam" id="PF00483"/>
    </source>
</evidence>
<dbReference type="InterPro" id="IPR029044">
    <property type="entry name" value="Nucleotide-diphossugar_trans"/>
</dbReference>
<dbReference type="SUPFAM" id="SSF53448">
    <property type="entry name" value="Nucleotide-diphospho-sugar transferases"/>
    <property type="match status" value="1"/>
</dbReference>
<dbReference type="PANTHER" id="PTHR43197">
    <property type="entry name" value="UTP--GLUCOSE-1-PHOSPHATE URIDYLYLTRANSFERASE"/>
    <property type="match status" value="1"/>
</dbReference>
<proteinExistence type="inferred from homology"/>
<protein>
    <recommendedName>
        <fullName evidence="2 6">UTP--glucose-1-phosphate uridylyltransferase</fullName>
        <ecNumber evidence="2 6">2.7.7.9</ecNumber>
    </recommendedName>
    <alternativeName>
        <fullName evidence="6">UDP-glucose pyrophosphorylase</fullName>
    </alternativeName>
</protein>
<keyword evidence="9" id="KW-1185">Reference proteome</keyword>
<keyword evidence="3 6" id="KW-0808">Transferase</keyword>
<evidence type="ECO:0000256" key="4">
    <source>
        <dbReference type="ARBA" id="ARBA00022695"/>
    </source>
</evidence>
<evidence type="ECO:0000313" key="8">
    <source>
        <dbReference type="EMBL" id="ATY83808.1"/>
    </source>
</evidence>
<dbReference type="Proteomes" id="UP000231932">
    <property type="component" value="Chromosome"/>
</dbReference>
<dbReference type="EC" id="2.7.7.9" evidence="2 6"/>
<evidence type="ECO:0000256" key="1">
    <source>
        <dbReference type="ARBA" id="ARBA00006890"/>
    </source>
</evidence>
<dbReference type="Gene3D" id="3.90.550.10">
    <property type="entry name" value="Spore Coat Polysaccharide Biosynthesis Protein SpsA, Chain A"/>
    <property type="match status" value="1"/>
</dbReference>
<dbReference type="GO" id="GO:0003983">
    <property type="term" value="F:UTP:glucose-1-phosphate uridylyltransferase activity"/>
    <property type="evidence" value="ECO:0007669"/>
    <property type="project" value="UniProtKB-EC"/>
</dbReference>
<dbReference type="NCBIfam" id="TIGR01099">
    <property type="entry name" value="galU"/>
    <property type="match status" value="1"/>
</dbReference>
<dbReference type="AlphaFoldDB" id="A0A2K8N2Q0"/>
<keyword evidence="4 6" id="KW-0548">Nucleotidyltransferase</keyword>